<keyword evidence="2" id="KW-0472">Membrane</keyword>
<dbReference type="STRING" id="608506.COB47_0036"/>
<dbReference type="RefSeq" id="WP_013289421.1">
    <property type="nucleotide sequence ID" value="NC_014392.1"/>
</dbReference>
<keyword evidence="2" id="KW-0812">Transmembrane</keyword>
<keyword evidence="4" id="KW-1185">Reference proteome</keyword>
<protein>
    <submittedName>
        <fullName evidence="3">Uncharacterized protein</fullName>
    </submittedName>
</protein>
<gene>
    <name evidence="3" type="ordered locus">COB47_0036</name>
</gene>
<evidence type="ECO:0000313" key="4">
    <source>
        <dbReference type="Proteomes" id="UP000000347"/>
    </source>
</evidence>
<sequence length="483" mass="53852">MHESEMQILGFLKKVQRRQILCSFLSRLWQCVSASLSFVILVEALSKIVPMYYKSFYQIFILLLSLSVYTIFIISKKPALEHSALIVDSFGLKERLTTSLELIGVDTEISRYVKQTTAQMIKDIDIKKLIKPKFEKSKWMFMALLFFVFIILSNVHSPKMDEAKRLHLLSSLKKKEILKIEKQKKEVLKSYKLNEVEKRKIDEVLLKLKKEIKLAKTKSEIELTKQKAWFLLNDLKNSPTSSQFYSAVEKLKNFVAHDNKSNQSDTKNSLANTNTKSNNKSGGSSSSSNGQSIAQKSENNKSSSAFSKGESTQDVGSSLTASNDQGQVQQEQVQSSSAEANGTSNDSGSGASTNTVQNASGQSAGGGMQGESKGMTRVDNLDGRSGGLGAAIPRTSNKVQMPSIYTKNLLSLDASKKVLADTGQESGRVSQKQGIGERGQKLSFDRVFSQYKQEANEYIEADEVPSWAKEITKRYFENLENMR</sequence>
<evidence type="ECO:0000256" key="2">
    <source>
        <dbReference type="SAM" id="Phobius"/>
    </source>
</evidence>
<dbReference type="KEGG" id="cob:COB47_0036"/>
<feature type="compositionally biased region" description="Low complexity" evidence="1">
    <location>
        <begin position="327"/>
        <end position="340"/>
    </location>
</feature>
<dbReference type="Proteomes" id="UP000000347">
    <property type="component" value="Chromosome"/>
</dbReference>
<evidence type="ECO:0000313" key="3">
    <source>
        <dbReference type="EMBL" id="ADL41414.1"/>
    </source>
</evidence>
<feature type="transmembrane region" description="Helical" evidence="2">
    <location>
        <begin position="139"/>
        <end position="156"/>
    </location>
</feature>
<feature type="region of interest" description="Disordered" evidence="1">
    <location>
        <begin position="258"/>
        <end position="394"/>
    </location>
</feature>
<feature type="compositionally biased region" description="Low complexity" evidence="1">
    <location>
        <begin position="266"/>
        <end position="292"/>
    </location>
</feature>
<feature type="transmembrane region" description="Helical" evidence="2">
    <location>
        <begin position="56"/>
        <end position="74"/>
    </location>
</feature>
<dbReference type="OrthoDB" id="1715639at2"/>
<organism evidence="3 4">
    <name type="scientific">Caldicellulosiruptor obsidiansis (strain ATCC BAA-2073 / JCM 16842 / OB47)</name>
    <dbReference type="NCBI Taxonomy" id="608506"/>
    <lineage>
        <taxon>Bacteria</taxon>
        <taxon>Bacillati</taxon>
        <taxon>Bacillota</taxon>
        <taxon>Bacillota incertae sedis</taxon>
        <taxon>Caldicellulosiruptorales</taxon>
        <taxon>Caldicellulosiruptoraceae</taxon>
        <taxon>Caldicellulosiruptor</taxon>
    </lineage>
</organism>
<evidence type="ECO:0000256" key="1">
    <source>
        <dbReference type="SAM" id="MobiDB-lite"/>
    </source>
</evidence>
<name>D9TGS8_CALOO</name>
<dbReference type="EMBL" id="CP002164">
    <property type="protein sequence ID" value="ADL41414.1"/>
    <property type="molecule type" value="Genomic_DNA"/>
</dbReference>
<dbReference type="AlphaFoldDB" id="D9TGS8"/>
<dbReference type="eggNOG" id="COG1196">
    <property type="taxonomic scope" value="Bacteria"/>
</dbReference>
<feature type="compositionally biased region" description="Polar residues" evidence="1">
    <location>
        <begin position="293"/>
        <end position="326"/>
    </location>
</feature>
<feature type="compositionally biased region" description="Polar residues" evidence="1">
    <location>
        <begin position="341"/>
        <end position="358"/>
    </location>
</feature>
<accession>D9TGS8</accession>
<feature type="transmembrane region" description="Helical" evidence="2">
    <location>
        <begin position="20"/>
        <end position="44"/>
    </location>
</feature>
<keyword evidence="2" id="KW-1133">Transmembrane helix</keyword>
<proteinExistence type="predicted"/>
<dbReference type="HOGENOM" id="CLU_587521_0_0_9"/>
<reference evidence="3 4" key="1">
    <citation type="journal article" date="2010" name="J. Bacteriol.">
        <title>Complete genome sequence of the cellulolytic thermophile Caldicellulosiruptor obsidiansis OB47T.</title>
        <authorList>
            <person name="Elkins J.G."/>
            <person name="Lochner A."/>
            <person name="Hamilton-Brehm S.D."/>
            <person name="Davenport K.W."/>
            <person name="Podar M."/>
            <person name="Brown S.D."/>
            <person name="Land M.L."/>
            <person name="Hauser L.J."/>
            <person name="Klingeman D.M."/>
            <person name="Raman B."/>
            <person name="Goodwin L.A."/>
            <person name="Tapia R."/>
            <person name="Meincke L.J."/>
            <person name="Detter J.C."/>
            <person name="Bruce D.C."/>
            <person name="Han C.S."/>
            <person name="Palumbo A.V."/>
            <person name="Cottingham R.W."/>
            <person name="Keller M."/>
            <person name="Graham D.E."/>
        </authorList>
    </citation>
    <scope>NUCLEOTIDE SEQUENCE [LARGE SCALE GENOMIC DNA]</scope>
    <source>
        <strain evidence="4">ATCC BAA-2073 / strain OB47</strain>
    </source>
</reference>